<dbReference type="AlphaFoldDB" id="A0A6H1ZCK7"/>
<sequence>MNQKRGVLTKRIKEKSKELLGYELDERELRLMPYIQYQMMNEQRLDPKCVNQEEREILRKWKDAGHIEGGASGLLITKVFWDVINEILFLGYVDIN</sequence>
<proteinExistence type="predicted"/>
<accession>A0A6H1ZCK7</accession>
<name>A0A6H1ZCK7_9ZZZZ</name>
<evidence type="ECO:0000313" key="1">
    <source>
        <dbReference type="EMBL" id="QJA45117.1"/>
    </source>
</evidence>
<gene>
    <name evidence="1" type="ORF">TM448A00186_0029</name>
</gene>
<organism evidence="1">
    <name type="scientific">viral metagenome</name>
    <dbReference type="NCBI Taxonomy" id="1070528"/>
    <lineage>
        <taxon>unclassified sequences</taxon>
        <taxon>metagenomes</taxon>
        <taxon>organismal metagenomes</taxon>
    </lineage>
</organism>
<dbReference type="EMBL" id="MT143986">
    <property type="protein sequence ID" value="QJA45117.1"/>
    <property type="molecule type" value="Genomic_DNA"/>
</dbReference>
<protein>
    <submittedName>
        <fullName evidence="1">Uncharacterized protein</fullName>
    </submittedName>
</protein>
<reference evidence="1" key="1">
    <citation type="submission" date="2020-03" db="EMBL/GenBank/DDBJ databases">
        <title>The deep terrestrial virosphere.</title>
        <authorList>
            <person name="Holmfeldt K."/>
            <person name="Nilsson E."/>
            <person name="Simone D."/>
            <person name="Lopez-Fernandez M."/>
            <person name="Wu X."/>
            <person name="de Brujin I."/>
            <person name="Lundin D."/>
            <person name="Andersson A."/>
            <person name="Bertilsson S."/>
            <person name="Dopson M."/>
        </authorList>
    </citation>
    <scope>NUCLEOTIDE SEQUENCE</scope>
    <source>
        <strain evidence="1">TM448A00186</strain>
    </source>
</reference>